<dbReference type="Gene3D" id="1.10.357.10">
    <property type="entry name" value="Tetracycline Repressor, domain 2"/>
    <property type="match status" value="1"/>
</dbReference>
<dbReference type="InterPro" id="IPR039538">
    <property type="entry name" value="BetI_C"/>
</dbReference>
<dbReference type="PANTHER" id="PTHR30055:SF234">
    <property type="entry name" value="HTH-TYPE TRANSCRIPTIONAL REGULATOR BETI"/>
    <property type="match status" value="1"/>
</dbReference>
<dbReference type="Pfam" id="PF13977">
    <property type="entry name" value="TetR_C_6"/>
    <property type="match status" value="1"/>
</dbReference>
<evidence type="ECO:0000256" key="1">
    <source>
        <dbReference type="ARBA" id="ARBA00022491"/>
    </source>
</evidence>
<sequence length="191" mass="20871">MELTPRQTEFADAALRLLARDGMASVSFRTVAAETGMSLGAVQKAFPTKDAMLRVMFARLREQASAPALAEPGRPTLHEWLVDLMVSVLPLDIPRRNAELQGAAFAERAAFDPEIAAAVAGSDHELRAAIARLVHRAHAEGEVPATVEAEAVAWAVLAFMQGMASQLLYDPLPEDAVRRQCRWFVDALLRR</sequence>
<reference evidence="7 8" key="1">
    <citation type="submission" date="2016-11" db="EMBL/GenBank/DDBJ databases">
        <authorList>
            <person name="Jaros S."/>
            <person name="Januszkiewicz K."/>
            <person name="Wedrychowicz H."/>
        </authorList>
    </citation>
    <scope>NUCLEOTIDE SEQUENCE [LARGE SCALE GENOMIC DNA]</scope>
    <source>
        <strain evidence="7 8">DSM 12906</strain>
    </source>
</reference>
<dbReference type="InterPro" id="IPR036271">
    <property type="entry name" value="Tet_transcr_reg_TetR-rel_C_sf"/>
</dbReference>
<dbReference type="PANTHER" id="PTHR30055">
    <property type="entry name" value="HTH-TYPE TRANSCRIPTIONAL REGULATOR RUTR"/>
    <property type="match status" value="1"/>
</dbReference>
<evidence type="ECO:0000256" key="5">
    <source>
        <dbReference type="PROSITE-ProRule" id="PRU00335"/>
    </source>
</evidence>
<evidence type="ECO:0000313" key="8">
    <source>
        <dbReference type="Proteomes" id="UP000184512"/>
    </source>
</evidence>
<keyword evidence="3 5" id="KW-0238">DNA-binding</keyword>
<evidence type="ECO:0000313" key="7">
    <source>
        <dbReference type="EMBL" id="SHJ65620.1"/>
    </source>
</evidence>
<dbReference type="GO" id="GO:0003700">
    <property type="term" value="F:DNA-binding transcription factor activity"/>
    <property type="evidence" value="ECO:0007669"/>
    <property type="project" value="TreeGrafter"/>
</dbReference>
<keyword evidence="4" id="KW-0804">Transcription</keyword>
<evidence type="ECO:0000259" key="6">
    <source>
        <dbReference type="PROSITE" id="PS50977"/>
    </source>
</evidence>
<keyword evidence="2" id="KW-0805">Transcription regulation</keyword>
<organism evidence="7 8">
    <name type="scientific">Tessaracoccus bendigoensis DSM 12906</name>
    <dbReference type="NCBI Taxonomy" id="1123357"/>
    <lineage>
        <taxon>Bacteria</taxon>
        <taxon>Bacillati</taxon>
        <taxon>Actinomycetota</taxon>
        <taxon>Actinomycetes</taxon>
        <taxon>Propionibacteriales</taxon>
        <taxon>Propionibacteriaceae</taxon>
        <taxon>Tessaracoccus</taxon>
    </lineage>
</organism>
<keyword evidence="8" id="KW-1185">Reference proteome</keyword>
<protein>
    <submittedName>
        <fullName evidence="7">Transcriptional regulator, TetR family</fullName>
    </submittedName>
</protein>
<evidence type="ECO:0000256" key="2">
    <source>
        <dbReference type="ARBA" id="ARBA00023015"/>
    </source>
</evidence>
<keyword evidence="1" id="KW-0678">Repressor</keyword>
<evidence type="ECO:0000256" key="3">
    <source>
        <dbReference type="ARBA" id="ARBA00023125"/>
    </source>
</evidence>
<dbReference type="InterPro" id="IPR050109">
    <property type="entry name" value="HTH-type_TetR-like_transc_reg"/>
</dbReference>
<dbReference type="SUPFAM" id="SSF46689">
    <property type="entry name" value="Homeodomain-like"/>
    <property type="match status" value="1"/>
</dbReference>
<accession>A0A1M6L340</accession>
<proteinExistence type="predicted"/>
<dbReference type="OrthoDB" id="9816296at2"/>
<dbReference type="InterPro" id="IPR009057">
    <property type="entry name" value="Homeodomain-like_sf"/>
</dbReference>
<dbReference type="Proteomes" id="UP000184512">
    <property type="component" value="Unassembled WGS sequence"/>
</dbReference>
<dbReference type="SUPFAM" id="SSF48498">
    <property type="entry name" value="Tetracyclin repressor-like, C-terminal domain"/>
    <property type="match status" value="1"/>
</dbReference>
<evidence type="ECO:0000256" key="4">
    <source>
        <dbReference type="ARBA" id="ARBA00023163"/>
    </source>
</evidence>
<dbReference type="PROSITE" id="PS50977">
    <property type="entry name" value="HTH_TETR_2"/>
    <property type="match status" value="1"/>
</dbReference>
<dbReference type="GO" id="GO:0000976">
    <property type="term" value="F:transcription cis-regulatory region binding"/>
    <property type="evidence" value="ECO:0007669"/>
    <property type="project" value="TreeGrafter"/>
</dbReference>
<dbReference type="InterPro" id="IPR001647">
    <property type="entry name" value="HTH_TetR"/>
</dbReference>
<feature type="domain" description="HTH tetR-type" evidence="6">
    <location>
        <begin position="4"/>
        <end position="64"/>
    </location>
</feature>
<dbReference type="STRING" id="1123357.SAMN02745244_02977"/>
<name>A0A1M6L340_9ACTN</name>
<dbReference type="Pfam" id="PF00440">
    <property type="entry name" value="TetR_N"/>
    <property type="match status" value="1"/>
</dbReference>
<dbReference type="EMBL" id="FQZG01000066">
    <property type="protein sequence ID" value="SHJ65620.1"/>
    <property type="molecule type" value="Genomic_DNA"/>
</dbReference>
<dbReference type="AlphaFoldDB" id="A0A1M6L340"/>
<gene>
    <name evidence="7" type="ORF">SAMN02745244_02977</name>
</gene>
<dbReference type="RefSeq" id="WP_073189713.1">
    <property type="nucleotide sequence ID" value="NZ_FQZG01000066.1"/>
</dbReference>
<feature type="DNA-binding region" description="H-T-H motif" evidence="5">
    <location>
        <begin position="27"/>
        <end position="46"/>
    </location>
</feature>